<keyword evidence="9" id="KW-1185">Reference proteome</keyword>
<evidence type="ECO:0000256" key="4">
    <source>
        <dbReference type="ARBA" id="ARBA00023002"/>
    </source>
</evidence>
<dbReference type="GO" id="GO:0008270">
    <property type="term" value="F:zinc ion binding"/>
    <property type="evidence" value="ECO:0007669"/>
    <property type="project" value="InterPro"/>
</dbReference>
<keyword evidence="2 5" id="KW-0479">Metal-binding</keyword>
<comment type="caution">
    <text evidence="8">The sequence shown here is derived from an EMBL/GenBank/DDBJ whole genome shotgun (WGS) entry which is preliminary data.</text>
</comment>
<gene>
    <name evidence="8" type="ORF">FB566_3160</name>
</gene>
<evidence type="ECO:0000256" key="2">
    <source>
        <dbReference type="ARBA" id="ARBA00022723"/>
    </source>
</evidence>
<feature type="domain" description="Enoyl reductase (ER)" evidence="7">
    <location>
        <begin position="6"/>
        <end position="340"/>
    </location>
</feature>
<comment type="similarity">
    <text evidence="5">Belongs to the zinc-containing alcohol dehydrogenase family.</text>
</comment>
<evidence type="ECO:0000256" key="5">
    <source>
        <dbReference type="RuleBase" id="RU361277"/>
    </source>
</evidence>
<dbReference type="GO" id="GO:0016491">
    <property type="term" value="F:oxidoreductase activity"/>
    <property type="evidence" value="ECO:0007669"/>
    <property type="project" value="UniProtKB-KW"/>
</dbReference>
<dbReference type="Proteomes" id="UP000317043">
    <property type="component" value="Unassembled WGS sequence"/>
</dbReference>
<dbReference type="SUPFAM" id="SSF51735">
    <property type="entry name" value="NAD(P)-binding Rossmann-fold domains"/>
    <property type="match status" value="1"/>
</dbReference>
<dbReference type="PANTHER" id="PTHR43401:SF2">
    <property type="entry name" value="L-THREONINE 3-DEHYDROGENASE"/>
    <property type="match status" value="1"/>
</dbReference>
<dbReference type="Pfam" id="PF08240">
    <property type="entry name" value="ADH_N"/>
    <property type="match status" value="1"/>
</dbReference>
<evidence type="ECO:0000256" key="1">
    <source>
        <dbReference type="ARBA" id="ARBA00001947"/>
    </source>
</evidence>
<dbReference type="EMBL" id="VFOW01000001">
    <property type="protein sequence ID" value="TQL77601.1"/>
    <property type="molecule type" value="Genomic_DNA"/>
</dbReference>
<feature type="region of interest" description="Disordered" evidence="6">
    <location>
        <begin position="1"/>
        <end position="21"/>
    </location>
</feature>
<dbReference type="InterPro" id="IPR020843">
    <property type="entry name" value="ER"/>
</dbReference>
<comment type="cofactor">
    <cofactor evidence="1 5">
        <name>Zn(2+)</name>
        <dbReference type="ChEBI" id="CHEBI:29105"/>
    </cofactor>
</comment>
<dbReference type="InterPro" id="IPR050129">
    <property type="entry name" value="Zn_alcohol_dh"/>
</dbReference>
<evidence type="ECO:0000256" key="3">
    <source>
        <dbReference type="ARBA" id="ARBA00022833"/>
    </source>
</evidence>
<evidence type="ECO:0000313" key="9">
    <source>
        <dbReference type="Proteomes" id="UP000317043"/>
    </source>
</evidence>
<evidence type="ECO:0000313" key="8">
    <source>
        <dbReference type="EMBL" id="TQL77601.1"/>
    </source>
</evidence>
<dbReference type="SMART" id="SM00829">
    <property type="entry name" value="PKS_ER"/>
    <property type="match status" value="1"/>
</dbReference>
<dbReference type="InterPro" id="IPR013154">
    <property type="entry name" value="ADH-like_N"/>
</dbReference>
<evidence type="ECO:0000259" key="7">
    <source>
        <dbReference type="SMART" id="SM00829"/>
    </source>
</evidence>
<protein>
    <submittedName>
        <fullName evidence="8">L-threonine 3-dehydrogenase</fullName>
    </submittedName>
</protein>
<reference evidence="8 9" key="1">
    <citation type="submission" date="2019-06" db="EMBL/GenBank/DDBJ databases">
        <title>Sequencing the genomes of 1000 actinobacteria strains.</title>
        <authorList>
            <person name="Klenk H.-P."/>
        </authorList>
    </citation>
    <scope>NUCLEOTIDE SEQUENCE [LARGE SCALE GENOMIC DNA]</scope>
    <source>
        <strain evidence="8 9">DSM 45928</strain>
    </source>
</reference>
<dbReference type="Gene3D" id="3.40.50.720">
    <property type="entry name" value="NAD(P)-binding Rossmann-like Domain"/>
    <property type="match status" value="1"/>
</dbReference>
<dbReference type="Pfam" id="PF00107">
    <property type="entry name" value="ADH_zinc_N"/>
    <property type="match status" value="1"/>
</dbReference>
<dbReference type="SUPFAM" id="SSF50129">
    <property type="entry name" value="GroES-like"/>
    <property type="match status" value="1"/>
</dbReference>
<dbReference type="InterPro" id="IPR011032">
    <property type="entry name" value="GroES-like_sf"/>
</dbReference>
<dbReference type="InterPro" id="IPR002328">
    <property type="entry name" value="ADH_Zn_CS"/>
</dbReference>
<dbReference type="InterPro" id="IPR036291">
    <property type="entry name" value="NAD(P)-bd_dom_sf"/>
</dbReference>
<organism evidence="8 9">
    <name type="scientific">Stackebrandtia endophytica</name>
    <dbReference type="NCBI Taxonomy" id="1496996"/>
    <lineage>
        <taxon>Bacteria</taxon>
        <taxon>Bacillati</taxon>
        <taxon>Actinomycetota</taxon>
        <taxon>Actinomycetes</taxon>
        <taxon>Glycomycetales</taxon>
        <taxon>Glycomycetaceae</taxon>
        <taxon>Stackebrandtia</taxon>
    </lineage>
</organism>
<dbReference type="Gene3D" id="3.90.180.10">
    <property type="entry name" value="Medium-chain alcohol dehydrogenases, catalytic domain"/>
    <property type="match status" value="1"/>
</dbReference>
<dbReference type="PROSITE" id="PS00059">
    <property type="entry name" value="ADH_ZINC"/>
    <property type="match status" value="1"/>
</dbReference>
<keyword evidence="3 5" id="KW-0862">Zinc</keyword>
<dbReference type="RefSeq" id="WP_142040737.1">
    <property type="nucleotide sequence ID" value="NZ_JBHTGS010000001.1"/>
</dbReference>
<dbReference type="OrthoDB" id="9797931at2"/>
<dbReference type="PANTHER" id="PTHR43401">
    <property type="entry name" value="L-THREONINE 3-DEHYDROGENASE"/>
    <property type="match status" value="1"/>
</dbReference>
<proteinExistence type="inferred from homology"/>
<name>A0A543AYE3_9ACTN</name>
<dbReference type="InterPro" id="IPR013149">
    <property type="entry name" value="ADH-like_C"/>
</dbReference>
<accession>A0A543AYE3</accession>
<dbReference type="InParanoid" id="A0A543AYE3"/>
<evidence type="ECO:0000256" key="6">
    <source>
        <dbReference type="SAM" id="MobiDB-lite"/>
    </source>
</evidence>
<keyword evidence="4" id="KW-0560">Oxidoreductase</keyword>
<sequence length="343" mass="36220">MKAVVKSAAEPGFQVRDNHPDPTIGPEDVLVRVGAASLCGTDRELYEWTASAQAFALELPVVLGHEGAGTVVDVGSSVRHWQVGDRVAFESHLYCGHCHPCRTGSAHTCPRTRILGMHFDGVFAEAVAVPQQLCVRVPAEVPIETAALLESAGVAMHAIQRSGPVAGQSILVNGCGPIGLAITQLGVAMGARVTAVEPNPFRRRTAAEFGAEVAASSTEILDLADASTLARGGFDIAFEVSGVAGVLPPILDSLRHEATVVTIGHPGRPVSVDVARHVNKRGITLRGVFGRRLWDSWEELIPLVASGRVNLDRLVTHRLGLDAVDEAIGLLTGEANKVLLIPR</sequence>
<dbReference type="AlphaFoldDB" id="A0A543AYE3"/>